<evidence type="ECO:0000256" key="1">
    <source>
        <dbReference type="ARBA" id="ARBA00005582"/>
    </source>
</evidence>
<dbReference type="SUPFAM" id="SSF53254">
    <property type="entry name" value="Phosphoglycerate mutase-like"/>
    <property type="match status" value="1"/>
</dbReference>
<evidence type="ECO:0000313" key="6">
    <source>
        <dbReference type="Proteomes" id="UP000515976"/>
    </source>
</evidence>
<dbReference type="Pfam" id="PF00293">
    <property type="entry name" value="NUDIX"/>
    <property type="match status" value="1"/>
</dbReference>
<dbReference type="CDD" id="cd03673">
    <property type="entry name" value="NUDIX_Ap6A_hydrolase"/>
    <property type="match status" value="1"/>
</dbReference>
<dbReference type="GO" id="GO:0004081">
    <property type="term" value="F:bis(5'-nucleosyl)-tetraphosphatase (asymmetrical) activity"/>
    <property type="evidence" value="ECO:0007669"/>
    <property type="project" value="TreeGrafter"/>
</dbReference>
<feature type="domain" description="Nudix hydrolase" evidence="4">
    <location>
        <begin position="3"/>
        <end position="133"/>
    </location>
</feature>
<dbReference type="SMART" id="SM00855">
    <property type="entry name" value="PGAM"/>
    <property type="match status" value="1"/>
</dbReference>
<gene>
    <name evidence="5" type="ORF">H9L10_00050</name>
</gene>
<dbReference type="InterPro" id="IPR020084">
    <property type="entry name" value="NUDIX_hydrolase_CS"/>
</dbReference>
<dbReference type="PRINTS" id="PR00502">
    <property type="entry name" value="NUDIXFAMILY"/>
</dbReference>
<dbReference type="InterPro" id="IPR000086">
    <property type="entry name" value="NUDIX_hydrolase_dom"/>
</dbReference>
<dbReference type="InterPro" id="IPR051325">
    <property type="entry name" value="Nudix_hydrolase_domain"/>
</dbReference>
<dbReference type="GO" id="GO:0006754">
    <property type="term" value="P:ATP biosynthetic process"/>
    <property type="evidence" value="ECO:0007669"/>
    <property type="project" value="TreeGrafter"/>
</dbReference>
<name>A0A7G9R1U9_9MICO</name>
<dbReference type="RefSeq" id="WP_166099048.1">
    <property type="nucleotide sequence ID" value="NZ_BMMY01000005.1"/>
</dbReference>
<evidence type="ECO:0000256" key="2">
    <source>
        <dbReference type="ARBA" id="ARBA00022801"/>
    </source>
</evidence>
<dbReference type="SUPFAM" id="SSF55811">
    <property type="entry name" value="Nudix"/>
    <property type="match status" value="1"/>
</dbReference>
<evidence type="ECO:0000256" key="3">
    <source>
        <dbReference type="RuleBase" id="RU003476"/>
    </source>
</evidence>
<sequence>MPTTIPAAGTIPWRVAGATLEVALVHRPRYDDWSWPKGKLDPGEDWAAAATRETHEETGLTVRLGLPLPEARYTLLDRDGTPSDKVVRYWAARVTGGSGRLVNEIDDVAWLSHREAHDRLDYARDRDQLLALVRHHQAGTLDTWPLVVVRHAQAVPRSAWDGHDDTRRPLTRAGRERAGALVPVLAAYAPERVVSSPSVRCLETVAPFAGVAGMRVRERESLAEEGFADDPSRAPARLQRMLERARPAVLCTHGPVLPALLDVLRPLLEDAGAPERERFERSAATKLVKGEALVCHVAGAGPTARVVAVERHLP</sequence>
<comment type="similarity">
    <text evidence="1 3">Belongs to the Nudix hydrolase family.</text>
</comment>
<proteinExistence type="inferred from homology"/>
<organism evidence="5 6">
    <name type="scientific">Phycicoccus endophyticus</name>
    <dbReference type="NCBI Taxonomy" id="1690220"/>
    <lineage>
        <taxon>Bacteria</taxon>
        <taxon>Bacillati</taxon>
        <taxon>Actinomycetota</taxon>
        <taxon>Actinomycetes</taxon>
        <taxon>Micrococcales</taxon>
        <taxon>Intrasporangiaceae</taxon>
        <taxon>Phycicoccus</taxon>
    </lineage>
</organism>
<dbReference type="Gene3D" id="3.40.50.1240">
    <property type="entry name" value="Phosphoglycerate mutase-like"/>
    <property type="match status" value="1"/>
</dbReference>
<protein>
    <submittedName>
        <fullName evidence="5">NUDIX hydrolase</fullName>
    </submittedName>
</protein>
<dbReference type="Proteomes" id="UP000515976">
    <property type="component" value="Chromosome"/>
</dbReference>
<dbReference type="AlphaFoldDB" id="A0A7G9R1U9"/>
<dbReference type="CDD" id="cd07067">
    <property type="entry name" value="HP_PGM_like"/>
    <property type="match status" value="1"/>
</dbReference>
<evidence type="ECO:0000259" key="4">
    <source>
        <dbReference type="PROSITE" id="PS51462"/>
    </source>
</evidence>
<dbReference type="EMBL" id="CP060712">
    <property type="protein sequence ID" value="QNN49574.1"/>
    <property type="molecule type" value="Genomic_DNA"/>
</dbReference>
<dbReference type="InterPro" id="IPR029033">
    <property type="entry name" value="His_PPase_superfam"/>
</dbReference>
<dbReference type="Pfam" id="PF00300">
    <property type="entry name" value="His_Phos_1"/>
    <property type="match status" value="1"/>
</dbReference>
<dbReference type="PANTHER" id="PTHR21340:SF0">
    <property type="entry name" value="BIS(5'-NUCLEOSYL)-TETRAPHOSPHATASE [ASYMMETRICAL]"/>
    <property type="match status" value="1"/>
</dbReference>
<dbReference type="PROSITE" id="PS00893">
    <property type="entry name" value="NUDIX_BOX"/>
    <property type="match status" value="1"/>
</dbReference>
<dbReference type="InterPro" id="IPR013078">
    <property type="entry name" value="His_Pase_superF_clade-1"/>
</dbReference>
<dbReference type="PANTHER" id="PTHR21340">
    <property type="entry name" value="DIADENOSINE 5,5-P1,P4-TETRAPHOSPHATE PYROPHOSPHOHYDROLASE MUTT"/>
    <property type="match status" value="1"/>
</dbReference>
<keyword evidence="2 3" id="KW-0378">Hydrolase</keyword>
<dbReference type="InterPro" id="IPR020476">
    <property type="entry name" value="Nudix_hydrolase"/>
</dbReference>
<keyword evidence="6" id="KW-1185">Reference proteome</keyword>
<evidence type="ECO:0000313" key="5">
    <source>
        <dbReference type="EMBL" id="QNN49574.1"/>
    </source>
</evidence>
<dbReference type="KEGG" id="pei:H9L10_00050"/>
<dbReference type="InterPro" id="IPR015797">
    <property type="entry name" value="NUDIX_hydrolase-like_dom_sf"/>
</dbReference>
<dbReference type="Gene3D" id="3.90.79.10">
    <property type="entry name" value="Nucleoside Triphosphate Pyrophosphohydrolase"/>
    <property type="match status" value="1"/>
</dbReference>
<dbReference type="PROSITE" id="PS51462">
    <property type="entry name" value="NUDIX"/>
    <property type="match status" value="1"/>
</dbReference>
<reference evidence="5 6" key="1">
    <citation type="submission" date="2020-08" db="EMBL/GenBank/DDBJ databases">
        <title>Genome sequence of Phycicoccus endophyticus JCM 31784T.</title>
        <authorList>
            <person name="Hyun D.-W."/>
            <person name="Bae J.-W."/>
        </authorList>
    </citation>
    <scope>NUCLEOTIDE SEQUENCE [LARGE SCALE GENOMIC DNA]</scope>
    <source>
        <strain evidence="5 6">JCM 31784</strain>
    </source>
</reference>
<accession>A0A7G9R1U9</accession>
<dbReference type="GO" id="GO:0006167">
    <property type="term" value="P:AMP biosynthetic process"/>
    <property type="evidence" value="ECO:0007669"/>
    <property type="project" value="TreeGrafter"/>
</dbReference>